<feature type="domain" description="DUF4397" evidence="2">
    <location>
        <begin position="35"/>
        <end position="154"/>
    </location>
</feature>
<name>A0ABU2JBJ0_9ACTN</name>
<dbReference type="EMBL" id="JAVREH010000014">
    <property type="protein sequence ID" value="MDT0262116.1"/>
    <property type="molecule type" value="Genomic_DNA"/>
</dbReference>
<comment type="caution">
    <text evidence="3">The sequence shown here is derived from an EMBL/GenBank/DDBJ whole genome shotgun (WGS) entry which is preliminary data.</text>
</comment>
<dbReference type="Proteomes" id="UP001183176">
    <property type="component" value="Unassembled WGS sequence"/>
</dbReference>
<keyword evidence="1" id="KW-0732">Signal</keyword>
<evidence type="ECO:0000259" key="2">
    <source>
        <dbReference type="Pfam" id="PF14344"/>
    </source>
</evidence>
<protein>
    <submittedName>
        <fullName evidence="3">DUF4397 domain-containing protein</fullName>
    </submittedName>
</protein>
<evidence type="ECO:0000313" key="4">
    <source>
        <dbReference type="Proteomes" id="UP001183176"/>
    </source>
</evidence>
<proteinExistence type="predicted"/>
<keyword evidence="4" id="KW-1185">Reference proteome</keyword>
<evidence type="ECO:0000313" key="3">
    <source>
        <dbReference type="EMBL" id="MDT0262116.1"/>
    </source>
</evidence>
<dbReference type="RefSeq" id="WP_311423267.1">
    <property type="nucleotide sequence ID" value="NZ_JAVREH010000014.1"/>
</dbReference>
<reference evidence="4" key="1">
    <citation type="submission" date="2023-07" db="EMBL/GenBank/DDBJ databases">
        <title>30 novel species of actinomycetes from the DSMZ collection.</title>
        <authorList>
            <person name="Nouioui I."/>
        </authorList>
    </citation>
    <scope>NUCLEOTIDE SEQUENCE [LARGE SCALE GENOMIC DNA]</scope>
    <source>
        <strain evidence="4">DSM 44399</strain>
    </source>
</reference>
<feature type="chain" id="PRO_5046982985" evidence="1">
    <location>
        <begin position="28"/>
        <end position="292"/>
    </location>
</feature>
<dbReference type="InterPro" id="IPR017868">
    <property type="entry name" value="Filamin/ABP280_repeat-like"/>
</dbReference>
<dbReference type="Pfam" id="PF14344">
    <property type="entry name" value="DUF4397"/>
    <property type="match status" value="1"/>
</dbReference>
<feature type="signal peptide" evidence="1">
    <location>
        <begin position="1"/>
        <end position="27"/>
    </location>
</feature>
<accession>A0ABU2JBJ0</accession>
<organism evidence="3 4">
    <name type="scientific">Jatrophihabitans lederbergiae</name>
    <dbReference type="NCBI Taxonomy" id="3075547"/>
    <lineage>
        <taxon>Bacteria</taxon>
        <taxon>Bacillati</taxon>
        <taxon>Actinomycetota</taxon>
        <taxon>Actinomycetes</taxon>
        <taxon>Jatrophihabitantales</taxon>
        <taxon>Jatrophihabitantaceae</taxon>
        <taxon>Jatrophihabitans</taxon>
    </lineage>
</organism>
<evidence type="ECO:0000256" key="1">
    <source>
        <dbReference type="SAM" id="SignalP"/>
    </source>
</evidence>
<sequence length="292" mass="28797">MNRFRLAATGVFAVALAAAGTGGLAYASPTPTGIADIRSAHLSPDAPGVDVYLTAFSGGTTTLWVPNEVYGGVSKYTPVKAGLYTVSMRPHGAPATQRPMMTWTLDAKSGKAYTAAAVGSGTARKGAIFNDDLTPPKPGTARVRLIQAASVAPTATVVAVNGPVVAKDAAFATATGYAQVAAGTWPLKAIAVSMPSVSTAGSVSVASGSVTSILLLDKRGGGLTLSTTLDAAGAVKMPAGAVPAGGGGTAGTFTATGGAKAELALELGGLAVVLLLAGFGVRRVRSDRSPVA</sequence>
<gene>
    <name evidence="3" type="ORF">RM423_12000</name>
</gene>
<dbReference type="InterPro" id="IPR025510">
    <property type="entry name" value="DUF4397"/>
</dbReference>
<dbReference type="PROSITE" id="PS50194">
    <property type="entry name" value="FILAMIN_REPEAT"/>
    <property type="match status" value="1"/>
</dbReference>